<dbReference type="Gene3D" id="3.10.180.10">
    <property type="entry name" value="2,3-Dihydroxybiphenyl 1,2-Dioxygenase, domain 1"/>
    <property type="match status" value="1"/>
</dbReference>
<feature type="domain" description="VOC" evidence="1">
    <location>
        <begin position="88"/>
        <end position="209"/>
    </location>
</feature>
<dbReference type="OrthoDB" id="9791602at2"/>
<proteinExistence type="predicted"/>
<evidence type="ECO:0000313" key="2">
    <source>
        <dbReference type="EMBL" id="SCB10118.1"/>
    </source>
</evidence>
<dbReference type="InterPro" id="IPR037523">
    <property type="entry name" value="VOC_core"/>
</dbReference>
<dbReference type="InterPro" id="IPR029068">
    <property type="entry name" value="Glyas_Bleomycin-R_OHBP_Dase"/>
</dbReference>
<dbReference type="RefSeq" id="WP_075851126.1">
    <property type="nucleotide sequence ID" value="NZ_FMAC01000001.1"/>
</dbReference>
<name>A0A1C3U3T8_9HYPH</name>
<dbReference type="Pfam" id="PF00903">
    <property type="entry name" value="Glyoxalase"/>
    <property type="match status" value="1"/>
</dbReference>
<dbReference type="SUPFAM" id="SSF54593">
    <property type="entry name" value="Glyoxalase/Bleomycin resistance protein/Dihydroxybiphenyl dioxygenase"/>
    <property type="match status" value="1"/>
</dbReference>
<organism evidence="2 3">
    <name type="scientific">Rhizobium hainanense</name>
    <dbReference type="NCBI Taxonomy" id="52131"/>
    <lineage>
        <taxon>Bacteria</taxon>
        <taxon>Pseudomonadati</taxon>
        <taxon>Pseudomonadota</taxon>
        <taxon>Alphaproteobacteria</taxon>
        <taxon>Hyphomicrobiales</taxon>
        <taxon>Rhizobiaceae</taxon>
        <taxon>Rhizobium/Agrobacterium group</taxon>
        <taxon>Rhizobium</taxon>
    </lineage>
</organism>
<dbReference type="STRING" id="52131.GA0061100_101620"/>
<dbReference type="AlphaFoldDB" id="A0A1C3U3T8"/>
<gene>
    <name evidence="2" type="ORF">GA0061100_101620</name>
</gene>
<keyword evidence="3" id="KW-1185">Reference proteome</keyword>
<accession>A0A1C3U3T8</accession>
<dbReference type="PROSITE" id="PS51819">
    <property type="entry name" value="VOC"/>
    <property type="match status" value="1"/>
</dbReference>
<evidence type="ECO:0000259" key="1">
    <source>
        <dbReference type="PROSITE" id="PS51819"/>
    </source>
</evidence>
<evidence type="ECO:0000313" key="3">
    <source>
        <dbReference type="Proteomes" id="UP000186228"/>
    </source>
</evidence>
<dbReference type="Proteomes" id="UP000186228">
    <property type="component" value="Unassembled WGS sequence"/>
</dbReference>
<sequence>MPTLDTYRKQAKLLMRWHRERDYSIGGRVRTLDRFKTMTDREILAMKFPLTLAQEIVAVEAGHKSWAELKTVAVDAPKVPAVRAEPPIFKSVIPILFVRDVTVSAVFFREKLGFELDFLHGSPPFYGAVSRNGIWIHLRLVQEPYFAVAAAKEKSLILASIEVSNVQGLFEEFKARGVEFAQPLTKQAWGGTDFHVRDPDGNVISFVAFRS</sequence>
<protein>
    <submittedName>
        <fullName evidence="2">Uncharacterized conserved protein PhnB, glyoxalase superfamily</fullName>
    </submittedName>
</protein>
<reference evidence="3" key="1">
    <citation type="submission" date="2016-08" db="EMBL/GenBank/DDBJ databases">
        <authorList>
            <person name="Varghese N."/>
            <person name="Submissions Spin"/>
        </authorList>
    </citation>
    <scope>NUCLEOTIDE SEQUENCE [LARGE SCALE GENOMIC DNA]</scope>
    <source>
        <strain evidence="3">CCBAU 57015</strain>
    </source>
</reference>
<dbReference type="EMBL" id="FMAC01000001">
    <property type="protein sequence ID" value="SCB10118.1"/>
    <property type="molecule type" value="Genomic_DNA"/>
</dbReference>
<dbReference type="InterPro" id="IPR004360">
    <property type="entry name" value="Glyas_Fos-R_dOase_dom"/>
</dbReference>